<feature type="transmembrane region" description="Helical" evidence="1">
    <location>
        <begin position="76"/>
        <end position="96"/>
    </location>
</feature>
<feature type="transmembrane region" description="Helical" evidence="1">
    <location>
        <begin position="103"/>
        <end position="124"/>
    </location>
</feature>
<gene>
    <name evidence="2" type="ORF">SAMN06265337_4136</name>
</gene>
<name>A0A212UH02_9BACT</name>
<evidence type="ECO:0000313" key="3">
    <source>
        <dbReference type="Proteomes" id="UP000198131"/>
    </source>
</evidence>
<keyword evidence="3" id="KW-1185">Reference proteome</keyword>
<keyword evidence="1" id="KW-0472">Membrane</keyword>
<dbReference type="EMBL" id="FYEW01000004">
    <property type="protein sequence ID" value="SNC77548.1"/>
    <property type="molecule type" value="Genomic_DNA"/>
</dbReference>
<accession>A0A212UH02</accession>
<dbReference type="AlphaFoldDB" id="A0A212UH02"/>
<dbReference type="Proteomes" id="UP000198131">
    <property type="component" value="Unassembled WGS sequence"/>
</dbReference>
<sequence>MVTVTPSQAAPNKSSKPTMSANAAAHTKRFFQVAPLLGLSRFRIMVLRFFYAVIILLLGVQVWTEIVTHPVAWQPLPAVAFSFWGALSALAILGLVNPLKMIPLLLIQFGYKLIWLLMVAYPLWAANQLVLSQAQGLTKANLLGVVLDLLVIPWGYVFKQYILLSHPEQGALNLSQ</sequence>
<feature type="transmembrane region" description="Helical" evidence="1">
    <location>
        <begin position="136"/>
        <end position="157"/>
    </location>
</feature>
<organism evidence="2 3">
    <name type="scientific">Hymenobacter gelipurpurascens</name>
    <dbReference type="NCBI Taxonomy" id="89968"/>
    <lineage>
        <taxon>Bacteria</taxon>
        <taxon>Pseudomonadati</taxon>
        <taxon>Bacteroidota</taxon>
        <taxon>Cytophagia</taxon>
        <taxon>Cytophagales</taxon>
        <taxon>Hymenobacteraceae</taxon>
        <taxon>Hymenobacter</taxon>
    </lineage>
</organism>
<evidence type="ECO:0000256" key="1">
    <source>
        <dbReference type="SAM" id="Phobius"/>
    </source>
</evidence>
<feature type="transmembrane region" description="Helical" evidence="1">
    <location>
        <begin position="45"/>
        <end position="64"/>
    </location>
</feature>
<keyword evidence="1" id="KW-0812">Transmembrane</keyword>
<proteinExistence type="predicted"/>
<evidence type="ECO:0000313" key="2">
    <source>
        <dbReference type="EMBL" id="SNC77548.1"/>
    </source>
</evidence>
<protein>
    <submittedName>
        <fullName evidence="2">Uncharacterized protein</fullName>
    </submittedName>
</protein>
<keyword evidence="1" id="KW-1133">Transmembrane helix</keyword>
<reference evidence="3" key="1">
    <citation type="submission" date="2017-06" db="EMBL/GenBank/DDBJ databases">
        <authorList>
            <person name="Varghese N."/>
            <person name="Submissions S."/>
        </authorList>
    </citation>
    <scope>NUCLEOTIDE SEQUENCE [LARGE SCALE GENOMIC DNA]</scope>
    <source>
        <strain evidence="3">DSM 11116</strain>
    </source>
</reference>